<gene>
    <name evidence="1" type="ORF">DME_LOCUS3906</name>
</gene>
<reference evidence="4" key="1">
    <citation type="submission" date="2016-04" db="UniProtKB">
        <authorList>
            <consortium name="WormBaseParasite"/>
        </authorList>
    </citation>
    <scope>IDENTIFICATION</scope>
</reference>
<organism evidence="2 4">
    <name type="scientific">Dracunculus medinensis</name>
    <name type="common">Guinea worm</name>
    <dbReference type="NCBI Taxonomy" id="318479"/>
    <lineage>
        <taxon>Eukaryota</taxon>
        <taxon>Metazoa</taxon>
        <taxon>Ecdysozoa</taxon>
        <taxon>Nematoda</taxon>
        <taxon>Chromadorea</taxon>
        <taxon>Rhabditida</taxon>
        <taxon>Spirurina</taxon>
        <taxon>Dracunculoidea</taxon>
        <taxon>Dracunculidae</taxon>
        <taxon>Dracunculus</taxon>
    </lineage>
</organism>
<evidence type="ECO:0000313" key="3">
    <source>
        <dbReference type="Proteomes" id="UP000274756"/>
    </source>
</evidence>
<dbReference type="Pfam" id="PF00402">
    <property type="entry name" value="Calponin"/>
    <property type="match status" value="1"/>
</dbReference>
<reference evidence="1 3" key="2">
    <citation type="submission" date="2018-11" db="EMBL/GenBank/DDBJ databases">
        <authorList>
            <consortium name="Pathogen Informatics"/>
        </authorList>
    </citation>
    <scope>NUCLEOTIDE SEQUENCE [LARGE SCALE GENOMIC DNA]</scope>
</reference>
<keyword evidence="3" id="KW-1185">Reference proteome</keyword>
<dbReference type="Proteomes" id="UP000038040">
    <property type="component" value="Unplaced"/>
</dbReference>
<protein>
    <submittedName>
        <fullName evidence="4">Protein kinase domain-containing protein</fullName>
    </submittedName>
</protein>
<dbReference type="AlphaFoldDB" id="A0A158Q6M1"/>
<proteinExistence type="predicted"/>
<dbReference type="PROSITE" id="PS51122">
    <property type="entry name" value="CALPONIN_2"/>
    <property type="match status" value="1"/>
</dbReference>
<dbReference type="WBParaSite" id="DME_0001045001-mRNA-1">
    <property type="protein sequence ID" value="DME_0001045001-mRNA-1"/>
    <property type="gene ID" value="DME_0001045001"/>
</dbReference>
<evidence type="ECO:0000313" key="4">
    <source>
        <dbReference type="WBParaSite" id="DME_0001045001-mRNA-1"/>
    </source>
</evidence>
<sequence length="182" mass="21112">MSYLYNFPHCPHCVWNFYKLQEYQKREAEKHRRKIILPCVIPWEYGTNKYASQKGSGGFGSIRNATTKIQCSRPLSESNDGVVPRISCPSLWDKELASQAGLTPFGGIREHAIKVQDREGEPKKDINKLSKDHKSESILKIWSRPNPHANATQQIGKPKFFGFFLKFYIKKARASKNFYRRF</sequence>
<dbReference type="EMBL" id="UYYG01000213">
    <property type="protein sequence ID" value="VDN53933.1"/>
    <property type="molecule type" value="Genomic_DNA"/>
</dbReference>
<accession>A0A158Q6M1</accession>
<dbReference type="Proteomes" id="UP000274756">
    <property type="component" value="Unassembled WGS sequence"/>
</dbReference>
<evidence type="ECO:0000313" key="1">
    <source>
        <dbReference type="EMBL" id="VDN53933.1"/>
    </source>
</evidence>
<name>A0A158Q6M1_DRAME</name>
<dbReference type="OrthoDB" id="5827459at2759"/>
<dbReference type="InterPro" id="IPR000557">
    <property type="entry name" value="Calponin_repeat"/>
</dbReference>
<evidence type="ECO:0000313" key="2">
    <source>
        <dbReference type="Proteomes" id="UP000038040"/>
    </source>
</evidence>